<organism evidence="2 3">
    <name type="scientific">Aureitalea marina</name>
    <dbReference type="NCBI Taxonomy" id="930804"/>
    <lineage>
        <taxon>Bacteria</taxon>
        <taxon>Pseudomonadati</taxon>
        <taxon>Bacteroidota</taxon>
        <taxon>Flavobacteriia</taxon>
        <taxon>Flavobacteriales</taxon>
        <taxon>Flavobacteriaceae</taxon>
        <taxon>Aureitalea</taxon>
    </lineage>
</organism>
<dbReference type="PANTHER" id="PTHR43798:SF33">
    <property type="entry name" value="HYDROLASE, PUTATIVE (AFU_ORTHOLOGUE AFUA_2G14860)-RELATED"/>
    <property type="match status" value="1"/>
</dbReference>
<dbReference type="InterPro" id="IPR050266">
    <property type="entry name" value="AB_hydrolase_sf"/>
</dbReference>
<proteinExistence type="predicted"/>
<reference evidence="2 3" key="1">
    <citation type="submission" date="2016-11" db="EMBL/GenBank/DDBJ databases">
        <title>Trade-off between light-utilization and light-protection in marine flavobacteria.</title>
        <authorList>
            <person name="Kumagai Y."/>
        </authorList>
    </citation>
    <scope>NUCLEOTIDE SEQUENCE [LARGE SCALE GENOMIC DNA]</scope>
    <source>
        <strain evidence="2 3">NBRC 107741</strain>
    </source>
</reference>
<dbReference type="Gene3D" id="3.40.50.1820">
    <property type="entry name" value="alpha/beta hydrolase"/>
    <property type="match status" value="1"/>
</dbReference>
<dbReference type="OrthoDB" id="252464at2"/>
<dbReference type="InterPro" id="IPR000073">
    <property type="entry name" value="AB_hydrolase_1"/>
</dbReference>
<dbReference type="EMBL" id="MQUB01000001">
    <property type="protein sequence ID" value="PQB05638.1"/>
    <property type="molecule type" value="Genomic_DNA"/>
</dbReference>
<dbReference type="GO" id="GO:0016020">
    <property type="term" value="C:membrane"/>
    <property type="evidence" value="ECO:0007669"/>
    <property type="project" value="TreeGrafter"/>
</dbReference>
<evidence type="ECO:0000313" key="3">
    <source>
        <dbReference type="Proteomes" id="UP000239800"/>
    </source>
</evidence>
<dbReference type="Proteomes" id="UP000239800">
    <property type="component" value="Unassembled WGS sequence"/>
</dbReference>
<dbReference type="PRINTS" id="PR00111">
    <property type="entry name" value="ABHYDROLASE"/>
</dbReference>
<name>A0A2S7KSS8_9FLAO</name>
<protein>
    <recommendedName>
        <fullName evidence="1">AB hydrolase-1 domain-containing protein</fullName>
    </recommendedName>
</protein>
<sequence length="252" mass="28638">MIFEYERTNIHYQLKGKGPCIVMLHGFLEDHQIWEGITDRLIERFTLLMPDLPGHGRSDVMGEVHSMKDMALAIQALTEHLNIDSYQILGHSMGGYVSLALLENHADSVDRIMLLNSTPEADSDMRKENRNRGIELLYRNPSTFISSLIRQLFDPETVQLYEEEISQLVTRATSFPLEGIAACMRGMRDRPDRTSLLSAFTGRKLFLSATHDPIIELTQIEQLANQTESDFFALQGGHMSWLESTAEIVKIV</sequence>
<gene>
    <name evidence="2" type="ORF">BST85_12570</name>
</gene>
<feature type="domain" description="AB hydrolase-1" evidence="1">
    <location>
        <begin position="20"/>
        <end position="131"/>
    </location>
</feature>
<evidence type="ECO:0000259" key="1">
    <source>
        <dbReference type="Pfam" id="PF00561"/>
    </source>
</evidence>
<dbReference type="PANTHER" id="PTHR43798">
    <property type="entry name" value="MONOACYLGLYCEROL LIPASE"/>
    <property type="match status" value="1"/>
</dbReference>
<dbReference type="InterPro" id="IPR029058">
    <property type="entry name" value="AB_hydrolase_fold"/>
</dbReference>
<dbReference type="RefSeq" id="WP_104813582.1">
    <property type="nucleotide sequence ID" value="NZ_MQUB01000001.1"/>
</dbReference>
<evidence type="ECO:0000313" key="2">
    <source>
        <dbReference type="EMBL" id="PQB05638.1"/>
    </source>
</evidence>
<comment type="caution">
    <text evidence="2">The sequence shown here is derived from an EMBL/GenBank/DDBJ whole genome shotgun (WGS) entry which is preliminary data.</text>
</comment>
<accession>A0A2S7KSS8</accession>
<dbReference type="Pfam" id="PF00561">
    <property type="entry name" value="Abhydrolase_1"/>
    <property type="match status" value="1"/>
</dbReference>
<keyword evidence="3" id="KW-1185">Reference proteome</keyword>
<dbReference type="AlphaFoldDB" id="A0A2S7KSS8"/>
<dbReference type="SUPFAM" id="SSF53474">
    <property type="entry name" value="alpha/beta-Hydrolases"/>
    <property type="match status" value="1"/>
</dbReference>